<gene>
    <name evidence="2" type="ORF">E2562_017720</name>
</gene>
<comment type="caution">
    <text evidence="2">The sequence shown here is derived from an EMBL/GenBank/DDBJ whole genome shotgun (WGS) entry which is preliminary data.</text>
</comment>
<keyword evidence="3" id="KW-1185">Reference proteome</keyword>
<feature type="region of interest" description="Disordered" evidence="1">
    <location>
        <begin position="1"/>
        <end position="42"/>
    </location>
</feature>
<dbReference type="Proteomes" id="UP000479710">
    <property type="component" value="Unassembled WGS sequence"/>
</dbReference>
<evidence type="ECO:0000256" key="1">
    <source>
        <dbReference type="SAM" id="MobiDB-lite"/>
    </source>
</evidence>
<evidence type="ECO:0000313" key="3">
    <source>
        <dbReference type="Proteomes" id="UP000479710"/>
    </source>
</evidence>
<organism evidence="2 3">
    <name type="scientific">Oryza meyeriana var. granulata</name>
    <dbReference type="NCBI Taxonomy" id="110450"/>
    <lineage>
        <taxon>Eukaryota</taxon>
        <taxon>Viridiplantae</taxon>
        <taxon>Streptophyta</taxon>
        <taxon>Embryophyta</taxon>
        <taxon>Tracheophyta</taxon>
        <taxon>Spermatophyta</taxon>
        <taxon>Magnoliopsida</taxon>
        <taxon>Liliopsida</taxon>
        <taxon>Poales</taxon>
        <taxon>Poaceae</taxon>
        <taxon>BOP clade</taxon>
        <taxon>Oryzoideae</taxon>
        <taxon>Oryzeae</taxon>
        <taxon>Oryzinae</taxon>
        <taxon>Oryza</taxon>
        <taxon>Oryza meyeriana</taxon>
    </lineage>
</organism>
<dbReference type="EMBL" id="SPHZ02000011">
    <property type="protein sequence ID" value="KAF0892757.1"/>
    <property type="molecule type" value="Genomic_DNA"/>
</dbReference>
<name>A0A6G1BYH6_9ORYZ</name>
<protein>
    <submittedName>
        <fullName evidence="2">Uncharacterized protein</fullName>
    </submittedName>
</protein>
<evidence type="ECO:0000313" key="2">
    <source>
        <dbReference type="EMBL" id="KAF0892757.1"/>
    </source>
</evidence>
<accession>A0A6G1BYH6</accession>
<dbReference type="AlphaFoldDB" id="A0A6G1BYH6"/>
<feature type="region of interest" description="Disordered" evidence="1">
    <location>
        <begin position="94"/>
        <end position="125"/>
    </location>
</feature>
<proteinExistence type="predicted"/>
<sequence>MRATPLSIPPIQRDPNPFYQRDPGSPAQNTHGSDPKAHLAVRHGRVELDEGAPRSWPISFSKVNSIRATTSSAAAGETTAAVRRMRDKAAALLRRGGAGWKRRRQGKQTGQGRSRRHRGSGVAGVRVRATDARLAGTRWCF</sequence>
<reference evidence="2 3" key="1">
    <citation type="submission" date="2019-11" db="EMBL/GenBank/DDBJ databases">
        <title>Whole genome sequence of Oryza granulata.</title>
        <authorList>
            <person name="Li W."/>
        </authorList>
    </citation>
    <scope>NUCLEOTIDE SEQUENCE [LARGE SCALE GENOMIC DNA]</scope>
    <source>
        <strain evidence="3">cv. Menghai</strain>
        <tissue evidence="2">Leaf</tissue>
    </source>
</reference>